<dbReference type="RefSeq" id="WP_406854767.1">
    <property type="nucleotide sequence ID" value="NZ_CP157484.1"/>
</dbReference>
<dbReference type="Gene3D" id="3.40.630.40">
    <property type="entry name" value="Zn-dependent exopeptidases"/>
    <property type="match status" value="1"/>
</dbReference>
<proteinExistence type="predicted"/>
<reference evidence="1" key="1">
    <citation type="submission" date="2024-05" db="EMBL/GenBank/DDBJ databases">
        <authorList>
            <person name="Kim S."/>
            <person name="Heo J."/>
            <person name="Choi H."/>
            <person name="Choi Y."/>
            <person name="Kwon S.-W."/>
            <person name="Kim Y."/>
        </authorList>
    </citation>
    <scope>NUCLEOTIDE SEQUENCE</scope>
    <source>
        <strain evidence="1">KACC 23698</strain>
    </source>
</reference>
<evidence type="ECO:0000313" key="1">
    <source>
        <dbReference type="EMBL" id="XBO37941.1"/>
    </source>
</evidence>
<accession>A0AAU7JCM5</accession>
<dbReference type="PIRSF" id="PIRSF029730">
    <property type="entry name" value="UCP029730"/>
    <property type="match status" value="1"/>
</dbReference>
<dbReference type="SUPFAM" id="SSF53187">
    <property type="entry name" value="Zn-dependent exopeptidases"/>
    <property type="match status" value="1"/>
</dbReference>
<organism evidence="1">
    <name type="scientific">Alsobacter sp. KACC 23698</name>
    <dbReference type="NCBI Taxonomy" id="3149229"/>
    <lineage>
        <taxon>Bacteria</taxon>
        <taxon>Pseudomonadati</taxon>
        <taxon>Pseudomonadota</taxon>
        <taxon>Alphaproteobacteria</taxon>
        <taxon>Hyphomicrobiales</taxon>
        <taxon>Alsobacteraceae</taxon>
        <taxon>Alsobacter</taxon>
    </lineage>
</organism>
<protein>
    <submittedName>
        <fullName evidence="1">N-formylglutamate amidohydrolase</fullName>
    </submittedName>
</protein>
<gene>
    <name evidence="1" type="ORF">ABEG18_19795</name>
</gene>
<name>A0AAU7JCM5_9HYPH</name>
<dbReference type="InterPro" id="IPR007709">
    <property type="entry name" value="N-FG_amidohydro"/>
</dbReference>
<sequence>MPNASHQPTPHRPIVLPGDPASGVVLLCDHASNAIPAEYASLGLPAGQLERHIAYDIGIAATTRRMAEILGCPAVFSTFSRLLIDPNRGEDDPTLVMRLSDGAVVPGNAKADRAEVERRLARFYRPYDRAVEAAIAASLEAGPPPMVVSMHSFTPAWKGAPRPWHVTVLWDADPRLPLPLIEALQAEGDLVVGDNEPYDGALAGDTINRHATARGLSNALIEVRQDLIGTEAGALAWGERLARIIGALAADPAQHRIELHPTRTASRQRAAFRGDPGPSI</sequence>
<dbReference type="Pfam" id="PF05013">
    <property type="entry name" value="FGase"/>
    <property type="match status" value="1"/>
</dbReference>
<dbReference type="AlphaFoldDB" id="A0AAU7JCM5"/>
<dbReference type="EMBL" id="CP157484">
    <property type="protein sequence ID" value="XBO37941.1"/>
    <property type="molecule type" value="Genomic_DNA"/>
</dbReference>
<dbReference type="InterPro" id="IPR011227">
    <property type="entry name" value="UCP029730"/>
</dbReference>